<dbReference type="CDD" id="cd17731">
    <property type="entry name" value="BRCT_TopBP1_rpt2_like"/>
    <property type="match status" value="1"/>
</dbReference>
<dbReference type="GO" id="GO:0007095">
    <property type="term" value="P:mitotic G2 DNA damage checkpoint signaling"/>
    <property type="evidence" value="ECO:0007669"/>
    <property type="project" value="TreeGrafter"/>
</dbReference>
<evidence type="ECO:0000313" key="4">
    <source>
        <dbReference type="EMBL" id="KZP22630.1"/>
    </source>
</evidence>
<dbReference type="InterPro" id="IPR059215">
    <property type="entry name" value="BRCT2_TopBP1-like"/>
</dbReference>
<feature type="region of interest" description="Disordered" evidence="2">
    <location>
        <begin position="209"/>
        <end position="234"/>
    </location>
</feature>
<feature type="domain" description="BRCT" evidence="3">
    <location>
        <begin position="397"/>
        <end position="488"/>
    </location>
</feature>
<feature type="region of interest" description="Disordered" evidence="2">
    <location>
        <begin position="863"/>
        <end position="887"/>
    </location>
</feature>
<dbReference type="AlphaFoldDB" id="A0A166L6R3"/>
<feature type="compositionally biased region" description="Polar residues" evidence="2">
    <location>
        <begin position="748"/>
        <end position="760"/>
    </location>
</feature>
<dbReference type="CDD" id="cd00027">
    <property type="entry name" value="BRCT"/>
    <property type="match status" value="1"/>
</dbReference>
<reference evidence="4 5" key="1">
    <citation type="journal article" date="2016" name="Mol. Biol. Evol.">
        <title>Comparative Genomics of Early-Diverging Mushroom-Forming Fungi Provides Insights into the Origins of Lignocellulose Decay Capabilities.</title>
        <authorList>
            <person name="Nagy L.G."/>
            <person name="Riley R."/>
            <person name="Tritt A."/>
            <person name="Adam C."/>
            <person name="Daum C."/>
            <person name="Floudas D."/>
            <person name="Sun H."/>
            <person name="Yadav J.S."/>
            <person name="Pangilinan J."/>
            <person name="Larsson K.H."/>
            <person name="Matsuura K."/>
            <person name="Barry K."/>
            <person name="Labutti K."/>
            <person name="Kuo R."/>
            <person name="Ohm R.A."/>
            <person name="Bhattacharya S.S."/>
            <person name="Shirouzu T."/>
            <person name="Yoshinaga Y."/>
            <person name="Martin F.M."/>
            <person name="Grigoriev I.V."/>
            <person name="Hibbett D.S."/>
        </authorList>
    </citation>
    <scope>NUCLEOTIDE SEQUENCE [LARGE SCALE GENOMIC DNA]</scope>
    <source>
        <strain evidence="4 5">CBS 109695</strain>
    </source>
</reference>
<dbReference type="SMART" id="SM00292">
    <property type="entry name" value="BRCT"/>
    <property type="match status" value="3"/>
</dbReference>
<dbReference type="PROSITE" id="PS50172">
    <property type="entry name" value="BRCT"/>
    <property type="match status" value="4"/>
</dbReference>
<evidence type="ECO:0000256" key="2">
    <source>
        <dbReference type="SAM" id="MobiDB-lite"/>
    </source>
</evidence>
<dbReference type="PANTHER" id="PTHR13561">
    <property type="entry name" value="DNA REPLICATION REGULATOR DPB11-RELATED"/>
    <property type="match status" value="1"/>
</dbReference>
<feature type="region of interest" description="Disordered" evidence="2">
    <location>
        <begin position="364"/>
        <end position="397"/>
    </location>
</feature>
<protein>
    <recommendedName>
        <fullName evidence="3">BRCT domain-containing protein</fullName>
    </recommendedName>
</protein>
<feature type="region of interest" description="Disordered" evidence="2">
    <location>
        <begin position="620"/>
        <end position="814"/>
    </location>
</feature>
<dbReference type="PANTHER" id="PTHR13561:SF20">
    <property type="entry name" value="DNA TOPOISOMERASE 2-BINDING PROTEIN 1"/>
    <property type="match status" value="1"/>
</dbReference>
<evidence type="ECO:0000313" key="5">
    <source>
        <dbReference type="Proteomes" id="UP000076532"/>
    </source>
</evidence>
<dbReference type="GO" id="GO:0006270">
    <property type="term" value="P:DNA replication initiation"/>
    <property type="evidence" value="ECO:0007669"/>
    <property type="project" value="TreeGrafter"/>
</dbReference>
<feature type="compositionally biased region" description="Pro residues" evidence="2">
    <location>
        <begin position="214"/>
        <end position="228"/>
    </location>
</feature>
<dbReference type="STRING" id="436010.A0A166L6R3"/>
<dbReference type="EMBL" id="KV417538">
    <property type="protein sequence ID" value="KZP22630.1"/>
    <property type="molecule type" value="Genomic_DNA"/>
</dbReference>
<name>A0A166L6R3_9AGAM</name>
<keyword evidence="5" id="KW-1185">Reference proteome</keyword>
<feature type="compositionally biased region" description="Basic residues" evidence="2">
    <location>
        <begin position="775"/>
        <end position="784"/>
    </location>
</feature>
<dbReference type="Pfam" id="PF00533">
    <property type="entry name" value="BRCT"/>
    <property type="match status" value="1"/>
</dbReference>
<dbReference type="GO" id="GO:0033314">
    <property type="term" value="P:mitotic DNA replication checkpoint signaling"/>
    <property type="evidence" value="ECO:0007669"/>
    <property type="project" value="TreeGrafter"/>
</dbReference>
<feature type="compositionally biased region" description="Low complexity" evidence="2">
    <location>
        <begin position="387"/>
        <end position="397"/>
    </location>
</feature>
<dbReference type="Proteomes" id="UP000076532">
    <property type="component" value="Unassembled WGS sequence"/>
</dbReference>
<feature type="domain" description="BRCT" evidence="3">
    <location>
        <begin position="520"/>
        <end position="584"/>
    </location>
</feature>
<evidence type="ECO:0000256" key="1">
    <source>
        <dbReference type="ARBA" id="ARBA00022737"/>
    </source>
</evidence>
<dbReference type="Gene3D" id="3.40.50.10190">
    <property type="entry name" value="BRCT domain"/>
    <property type="match status" value="4"/>
</dbReference>
<dbReference type="InterPro" id="IPR036420">
    <property type="entry name" value="BRCT_dom_sf"/>
</dbReference>
<dbReference type="Pfam" id="PF12738">
    <property type="entry name" value="PTCB-BRCT"/>
    <property type="match status" value="2"/>
</dbReference>
<gene>
    <name evidence="4" type="ORF">FIBSPDRAFT_787042</name>
</gene>
<dbReference type="SUPFAM" id="SSF52113">
    <property type="entry name" value="BRCT domain"/>
    <property type="match status" value="3"/>
</dbReference>
<evidence type="ECO:0000259" key="3">
    <source>
        <dbReference type="PROSITE" id="PS50172"/>
    </source>
</evidence>
<dbReference type="InterPro" id="IPR001357">
    <property type="entry name" value="BRCT_dom"/>
</dbReference>
<feature type="domain" description="BRCT" evidence="3">
    <location>
        <begin position="103"/>
        <end position="201"/>
    </location>
</feature>
<organism evidence="4 5">
    <name type="scientific">Athelia psychrophila</name>
    <dbReference type="NCBI Taxonomy" id="1759441"/>
    <lineage>
        <taxon>Eukaryota</taxon>
        <taxon>Fungi</taxon>
        <taxon>Dikarya</taxon>
        <taxon>Basidiomycota</taxon>
        <taxon>Agaricomycotina</taxon>
        <taxon>Agaricomycetes</taxon>
        <taxon>Agaricomycetidae</taxon>
        <taxon>Atheliales</taxon>
        <taxon>Atheliaceae</taxon>
        <taxon>Athelia</taxon>
    </lineage>
</organism>
<dbReference type="OrthoDB" id="251770at2759"/>
<accession>A0A166L6R3</accession>
<feature type="domain" description="BRCT" evidence="3">
    <location>
        <begin position="12"/>
        <end position="84"/>
    </location>
</feature>
<sequence>MHQPETQSGVDTCPRPFKGVVVCATGILDKPNLFTKAMKLGSLALPAFTDIVTHLIASDHGGAKYACALDRMVPIMKPSWITACHDIWLKGDDVDFNASVEEHRLPVFSDVVIALSGIDDLQRRTRINKLTTHLGGTYVKSIERPVRVTHLLCAGDTETEKMQYAEKFNKHGEAHIHLVWEEWFWDSAEFGGRFDETRYRVDLPRPERRAIPELPTPAPPAPKPPPAPFASNLPSALHELNSENLEEEEEAASVKRVPALTLRLWERLLKPRGFEIAGGALVRSPSKDKGVSQAQQDGDMPPSPLAPKRRLPEDDERDTGGIGSVIASFKRTNSFVQPAPAHASVPRQPFRRAISTSVVAGHEYTHPPATRTHSAPMDTGDNGAEAGPSSQGGSSSSSRYLFAGLTFRGLGEARSPIVRTEIEGCGGRMVSDAEPDENVDFVLVRLVSGSKLYLDEPDSAERAKYRTECWLERCVFEERICAADEHVVFTPLTIQTPVAGADKINLSFSGLDQSEACWTRRLLRALGANIAPNFSRRSTHLLCPSGTGAKFEKAREWHIPVVHMEWLAAMARTGDVGPAAYYGVGAVEVEDDVDMAMNADFIIDIKGKGKESEVDLDGKMFNITNTPDNEPNDTRPASKGSNARLERTGTIMPDSPRGGESLFGPVLHLLDGDSRPRRLSNATPPPATSPQQASSPGINRHPTDLDIELVGAEIPSSATPSPMKMPSLKGKENTSRESLAPSPAKVSNEVTKALQDSITSLLGKRPPEDEAVPHKPGKRVRPPPKSKVTSRHDSGESNPPAPSINPTPIGHTLSQFEPHDELNLFEGEGMSYEESMQVRYEDPGERDERERLLSIFESQTVTEEIRGKRSGRKGQLPARRSTRMAGF</sequence>
<feature type="region of interest" description="Disordered" evidence="2">
    <location>
        <begin position="280"/>
        <end position="321"/>
    </location>
</feature>
<keyword evidence="1" id="KW-0677">Repeat</keyword>
<proteinExistence type="predicted"/>